<gene>
    <name evidence="2" type="ORF">BD289DRAFT_160495</name>
</gene>
<feature type="compositionally biased region" description="Polar residues" evidence="1">
    <location>
        <begin position="97"/>
        <end position="114"/>
    </location>
</feature>
<keyword evidence="3" id="KW-1185">Reference proteome</keyword>
<organism evidence="2 3">
    <name type="scientific">Coniella lustricola</name>
    <dbReference type="NCBI Taxonomy" id="2025994"/>
    <lineage>
        <taxon>Eukaryota</taxon>
        <taxon>Fungi</taxon>
        <taxon>Dikarya</taxon>
        <taxon>Ascomycota</taxon>
        <taxon>Pezizomycotina</taxon>
        <taxon>Sordariomycetes</taxon>
        <taxon>Sordariomycetidae</taxon>
        <taxon>Diaporthales</taxon>
        <taxon>Schizoparmaceae</taxon>
        <taxon>Coniella</taxon>
    </lineage>
</organism>
<protein>
    <submittedName>
        <fullName evidence="2">Uncharacterized protein</fullName>
    </submittedName>
</protein>
<evidence type="ECO:0000256" key="1">
    <source>
        <dbReference type="SAM" id="MobiDB-lite"/>
    </source>
</evidence>
<dbReference type="InParanoid" id="A0A2T2ZUL3"/>
<feature type="compositionally biased region" description="Basic and acidic residues" evidence="1">
    <location>
        <begin position="266"/>
        <end position="282"/>
    </location>
</feature>
<feature type="region of interest" description="Disordered" evidence="1">
    <location>
        <begin position="93"/>
        <end position="114"/>
    </location>
</feature>
<feature type="region of interest" description="Disordered" evidence="1">
    <location>
        <begin position="265"/>
        <end position="397"/>
    </location>
</feature>
<feature type="compositionally biased region" description="Polar residues" evidence="1">
    <location>
        <begin position="353"/>
        <end position="376"/>
    </location>
</feature>
<reference evidence="2 3" key="1">
    <citation type="journal article" date="2018" name="Mycol. Prog.">
        <title>Coniella lustricola, a new species from submerged detritus.</title>
        <authorList>
            <person name="Raudabaugh D.B."/>
            <person name="Iturriaga T."/>
            <person name="Carver A."/>
            <person name="Mondo S."/>
            <person name="Pangilinan J."/>
            <person name="Lipzen A."/>
            <person name="He G."/>
            <person name="Amirebrahimi M."/>
            <person name="Grigoriev I.V."/>
            <person name="Miller A.N."/>
        </authorList>
    </citation>
    <scope>NUCLEOTIDE SEQUENCE [LARGE SCALE GENOMIC DNA]</scope>
    <source>
        <strain evidence="2 3">B22-T-1</strain>
    </source>
</reference>
<name>A0A2T2ZUL3_9PEZI</name>
<dbReference type="AlphaFoldDB" id="A0A2T2ZUL3"/>
<proteinExistence type="predicted"/>
<feature type="compositionally biased region" description="Low complexity" evidence="1">
    <location>
        <begin position="54"/>
        <end position="66"/>
    </location>
</feature>
<evidence type="ECO:0000313" key="2">
    <source>
        <dbReference type="EMBL" id="PSR77100.1"/>
    </source>
</evidence>
<evidence type="ECO:0000313" key="3">
    <source>
        <dbReference type="Proteomes" id="UP000241462"/>
    </source>
</evidence>
<dbReference type="OrthoDB" id="5217875at2759"/>
<feature type="region of interest" description="Disordered" evidence="1">
    <location>
        <begin position="198"/>
        <end position="218"/>
    </location>
</feature>
<dbReference type="Proteomes" id="UP000241462">
    <property type="component" value="Unassembled WGS sequence"/>
</dbReference>
<feature type="region of interest" description="Disordered" evidence="1">
    <location>
        <begin position="49"/>
        <end position="70"/>
    </location>
</feature>
<feature type="compositionally biased region" description="Polar residues" evidence="1">
    <location>
        <begin position="297"/>
        <end position="309"/>
    </location>
</feature>
<feature type="region of interest" description="Disordered" evidence="1">
    <location>
        <begin position="136"/>
        <end position="157"/>
    </location>
</feature>
<dbReference type="EMBL" id="KZ678674">
    <property type="protein sequence ID" value="PSR77100.1"/>
    <property type="molecule type" value="Genomic_DNA"/>
</dbReference>
<sequence length="452" mass="50709">MLKAISSYNTLRQYKVHQHDSQKKAHSSFLPFANSISSDHTACDLFQRPPPGWTTPYHTNTNTNTPQKMQAVKTQTMPRKSSMMERLRRLHAGLKPSDSSTNTPHNSATTKSNSRSPLSFIFTVHTTTTKSGAIVVDQAHRQPHRASTTSKSRSRHREYALDLEQLDSKLEKLALSDRDSEEHADEDNVVVIQPRSIDMQEDGAEHDKETGTVSRHTASDIEIIVHPPFEEAAANNNNNNNDGTYEAEVPQPHVSDFDIFLQQAAEDERRRAESTPKSSRKELPHHHQQQQQQQQQPLNQFYSNNWAGASSSSPSSKPKLAEIHEDEGSAAETKQETTPAKEAPASEKKQPHEQSASSRGLAILSSTTTRSISPDQADSPGRRPVHTQTWPGGPMARHVSFQEPMKTMRGRTRSNPNLYHAARCAESPEGRRAFARRKSIRRAITDYMRQLA</sequence>
<accession>A0A2T2ZUL3</accession>